<evidence type="ECO:0000256" key="8">
    <source>
        <dbReference type="ARBA" id="ARBA00023015"/>
    </source>
</evidence>
<keyword evidence="11 12" id="KW-0804">Transcription</keyword>
<comment type="caution">
    <text evidence="14">The sequence shown here is derived from an EMBL/GenBank/DDBJ whole genome shotgun (WGS) entry which is preliminary data.</text>
</comment>
<feature type="binding site" evidence="12">
    <location>
        <position position="60"/>
    </location>
    <ligand>
        <name>[4Fe-4S] cluster</name>
        <dbReference type="ChEBI" id="CHEBI:49883"/>
    </ligand>
</feature>
<dbReference type="GO" id="GO:0046872">
    <property type="term" value="F:metal ion binding"/>
    <property type="evidence" value="ECO:0007669"/>
    <property type="project" value="UniProtKB-KW"/>
</dbReference>
<dbReference type="RefSeq" id="WP_116178661.1">
    <property type="nucleotide sequence ID" value="NZ_CP144375.1"/>
</dbReference>
<name>A0A3E0H7S1_9PSEU</name>
<sequence>MTSRRILPDAAAWAWQRRAACRGVPETMFFHPDLERGSARRARDAKAKAVCAGCPVILECRRHAIAAEEPYGVWGGQDEDERRQIIVRRRRQARRSIELGRMVQDV</sequence>
<dbReference type="HAMAP" id="MF_01479">
    <property type="entry name" value="WhiB"/>
    <property type="match status" value="1"/>
</dbReference>
<accession>A0A3E0H7S1</accession>
<evidence type="ECO:0000256" key="5">
    <source>
        <dbReference type="ARBA" id="ARBA00022723"/>
    </source>
</evidence>
<dbReference type="GO" id="GO:0051539">
    <property type="term" value="F:4 iron, 4 sulfur cluster binding"/>
    <property type="evidence" value="ECO:0007669"/>
    <property type="project" value="UniProtKB-UniRule"/>
</dbReference>
<dbReference type="OrthoDB" id="4954884at2"/>
<evidence type="ECO:0000256" key="11">
    <source>
        <dbReference type="ARBA" id="ARBA00023163"/>
    </source>
</evidence>
<dbReference type="InterPro" id="IPR003482">
    <property type="entry name" value="Whib"/>
</dbReference>
<dbReference type="PROSITE" id="PS51674">
    <property type="entry name" value="4FE4S_WBL"/>
    <property type="match status" value="1"/>
</dbReference>
<feature type="binding site" evidence="12">
    <location>
        <position position="51"/>
    </location>
    <ligand>
        <name>[4Fe-4S] cluster</name>
        <dbReference type="ChEBI" id="CHEBI:49883"/>
    </ligand>
</feature>
<comment type="PTM">
    <text evidence="12">Upon Fe-S cluster removal intramolecular disulfide bonds are formed.</text>
</comment>
<evidence type="ECO:0000256" key="4">
    <source>
        <dbReference type="ARBA" id="ARBA00022490"/>
    </source>
</evidence>
<dbReference type="GO" id="GO:0045454">
    <property type="term" value="P:cell redox homeostasis"/>
    <property type="evidence" value="ECO:0007669"/>
    <property type="project" value="TreeGrafter"/>
</dbReference>
<dbReference type="PANTHER" id="PTHR38839">
    <property type="entry name" value="TRANSCRIPTIONAL REGULATOR WHID-RELATED"/>
    <property type="match status" value="1"/>
</dbReference>
<keyword evidence="8 12" id="KW-0805">Transcription regulation</keyword>
<comment type="function">
    <text evidence="12">Acts as a transcriptional regulator. Probably redox-responsive. The apo- but not holo-form probably binds DNA.</text>
</comment>
<evidence type="ECO:0000256" key="2">
    <source>
        <dbReference type="ARBA" id="ARBA00006597"/>
    </source>
</evidence>
<evidence type="ECO:0000256" key="3">
    <source>
        <dbReference type="ARBA" id="ARBA00022485"/>
    </source>
</evidence>
<dbReference type="GO" id="GO:0035731">
    <property type="term" value="F:dinitrosyl-iron complex binding"/>
    <property type="evidence" value="ECO:0007669"/>
    <property type="project" value="UniProtKB-UniRule"/>
</dbReference>
<evidence type="ECO:0000313" key="15">
    <source>
        <dbReference type="Proteomes" id="UP000256269"/>
    </source>
</evidence>
<dbReference type="GO" id="GO:0047134">
    <property type="term" value="F:protein-disulfide reductase [NAD(P)H] activity"/>
    <property type="evidence" value="ECO:0007669"/>
    <property type="project" value="TreeGrafter"/>
</dbReference>
<dbReference type="GO" id="GO:0005737">
    <property type="term" value="C:cytoplasm"/>
    <property type="evidence" value="ECO:0007669"/>
    <property type="project" value="UniProtKB-SubCell"/>
</dbReference>
<keyword evidence="15" id="KW-1185">Reference proteome</keyword>
<dbReference type="EMBL" id="QUNO01000013">
    <property type="protein sequence ID" value="REH39327.1"/>
    <property type="molecule type" value="Genomic_DNA"/>
</dbReference>
<keyword evidence="3 12" id="KW-0004">4Fe-4S</keyword>
<evidence type="ECO:0000256" key="1">
    <source>
        <dbReference type="ARBA" id="ARBA00004496"/>
    </source>
</evidence>
<keyword evidence="5 12" id="KW-0479">Metal-binding</keyword>
<feature type="binding site" evidence="12">
    <location>
        <position position="54"/>
    </location>
    <ligand>
        <name>[4Fe-4S] cluster</name>
        <dbReference type="ChEBI" id="CHEBI:49883"/>
    </ligand>
</feature>
<dbReference type="Pfam" id="PF02467">
    <property type="entry name" value="Whib"/>
    <property type="match status" value="1"/>
</dbReference>
<evidence type="ECO:0000313" key="14">
    <source>
        <dbReference type="EMBL" id="REH39327.1"/>
    </source>
</evidence>
<proteinExistence type="inferred from homology"/>
<evidence type="ECO:0000259" key="13">
    <source>
        <dbReference type="PROSITE" id="PS51674"/>
    </source>
</evidence>
<evidence type="ECO:0000256" key="7">
    <source>
        <dbReference type="ARBA" id="ARBA00023014"/>
    </source>
</evidence>
<keyword evidence="6 12" id="KW-0408">Iron</keyword>
<feature type="domain" description="4Fe-4S Wbl-type" evidence="13">
    <location>
        <begin position="20"/>
        <end position="84"/>
    </location>
</feature>
<keyword evidence="4 12" id="KW-0963">Cytoplasm</keyword>
<keyword evidence="7 12" id="KW-0411">Iron-sulfur</keyword>
<comment type="similarity">
    <text evidence="2 12">Belongs to the WhiB family.</text>
</comment>
<evidence type="ECO:0000256" key="9">
    <source>
        <dbReference type="ARBA" id="ARBA00023125"/>
    </source>
</evidence>
<reference evidence="14 15" key="1">
    <citation type="submission" date="2018-08" db="EMBL/GenBank/DDBJ databases">
        <title>Genomic Encyclopedia of Archaeal and Bacterial Type Strains, Phase II (KMG-II): from individual species to whole genera.</title>
        <authorList>
            <person name="Goeker M."/>
        </authorList>
    </citation>
    <scope>NUCLEOTIDE SEQUENCE [LARGE SCALE GENOMIC DNA]</scope>
    <source>
        <strain evidence="14 15">DSM 45791</strain>
    </source>
</reference>
<protein>
    <recommendedName>
        <fullName evidence="12">Transcriptional regulator WhiB</fullName>
    </recommendedName>
</protein>
<keyword evidence="10 12" id="KW-1015">Disulfide bond</keyword>
<comment type="cofactor">
    <cofactor evidence="12">
        <name>[4Fe-4S] cluster</name>
        <dbReference type="ChEBI" id="CHEBI:49883"/>
    </cofactor>
    <text evidence="12">Binds 1 [4Fe-4S] cluster per subunit. Following nitrosylation of the [4Fe-4S] cluster binds 1 [4Fe-8(NO)] cluster per subunit.</text>
</comment>
<keyword evidence="9 12" id="KW-0238">DNA-binding</keyword>
<dbReference type="GO" id="GO:0003677">
    <property type="term" value="F:DNA binding"/>
    <property type="evidence" value="ECO:0007669"/>
    <property type="project" value="UniProtKB-UniRule"/>
</dbReference>
<dbReference type="GO" id="GO:0045892">
    <property type="term" value="P:negative regulation of DNA-templated transcription"/>
    <property type="evidence" value="ECO:0007669"/>
    <property type="project" value="TreeGrafter"/>
</dbReference>
<evidence type="ECO:0000256" key="6">
    <source>
        <dbReference type="ARBA" id="ARBA00023004"/>
    </source>
</evidence>
<organism evidence="14 15">
    <name type="scientific">Kutzneria buriramensis</name>
    <dbReference type="NCBI Taxonomy" id="1045776"/>
    <lineage>
        <taxon>Bacteria</taxon>
        <taxon>Bacillati</taxon>
        <taxon>Actinomycetota</taxon>
        <taxon>Actinomycetes</taxon>
        <taxon>Pseudonocardiales</taxon>
        <taxon>Pseudonocardiaceae</taxon>
        <taxon>Kutzneria</taxon>
    </lineage>
</organism>
<evidence type="ECO:0000256" key="12">
    <source>
        <dbReference type="HAMAP-Rule" id="MF_01479"/>
    </source>
</evidence>
<dbReference type="InterPro" id="IPR034768">
    <property type="entry name" value="4FE4S_WBL"/>
</dbReference>
<feature type="binding site" evidence="12">
    <location>
        <position position="21"/>
    </location>
    <ligand>
        <name>[4Fe-4S] cluster</name>
        <dbReference type="ChEBI" id="CHEBI:49883"/>
    </ligand>
</feature>
<dbReference type="Proteomes" id="UP000256269">
    <property type="component" value="Unassembled WGS sequence"/>
</dbReference>
<dbReference type="AlphaFoldDB" id="A0A3E0H7S1"/>
<evidence type="ECO:0000256" key="10">
    <source>
        <dbReference type="ARBA" id="ARBA00023157"/>
    </source>
</evidence>
<comment type="subcellular location">
    <subcellularLocation>
        <location evidence="1 12">Cytoplasm</location>
    </subcellularLocation>
</comment>
<comment type="PTM">
    <text evidence="12">The Fe-S cluster can be nitrosylated by nitric oxide (NO).</text>
</comment>
<dbReference type="PANTHER" id="PTHR38839:SF5">
    <property type="entry name" value="TRANSCRIPTIONAL REGULATOR WHID"/>
    <property type="match status" value="1"/>
</dbReference>
<gene>
    <name evidence="12" type="primary">whiB</name>
    <name evidence="14" type="ORF">BCF44_113182</name>
</gene>